<organism evidence="1 2">
    <name type="scientific">Camellia lanceoleosa</name>
    <dbReference type="NCBI Taxonomy" id="1840588"/>
    <lineage>
        <taxon>Eukaryota</taxon>
        <taxon>Viridiplantae</taxon>
        <taxon>Streptophyta</taxon>
        <taxon>Embryophyta</taxon>
        <taxon>Tracheophyta</taxon>
        <taxon>Spermatophyta</taxon>
        <taxon>Magnoliopsida</taxon>
        <taxon>eudicotyledons</taxon>
        <taxon>Gunneridae</taxon>
        <taxon>Pentapetalae</taxon>
        <taxon>asterids</taxon>
        <taxon>Ericales</taxon>
        <taxon>Theaceae</taxon>
        <taxon>Camellia</taxon>
    </lineage>
</organism>
<dbReference type="EMBL" id="CM045767">
    <property type="protein sequence ID" value="KAI7998778.1"/>
    <property type="molecule type" value="Genomic_DNA"/>
</dbReference>
<sequence>MTDRRIYRRDQISELPRNIIEGILERMPIRDAARTSILSTKWRSIWTTISQLKLGNQFFKDTLKIKPMVKHELVSVVEKILLLHDGPIPMFLLCIPRIRFDCSADIDRWILFLSRNGIKDLTLINNSDNEPYKLHSCIYSCPELTRLELVNGIFKAPRKSSGFHNLISLHLKKIAFARNILRTLFSMSPLLQRLTIKHCTGIGNLNIQAPKLKRLLVLHNTEIQSICFTDTQNLSYITIIFGLTMGSPKSVKTPNVVRFLGDLPRIAELNLDGFFIKILAAGGVPHRLPTTANLLKTNWFCILVLSSKTCIIMERNDEELVLNRLEAPNCLDRMLDKLQSVKISYVMGLEPELLFIKLLLARSPMLETIFIQHSAEVDFEKGFSISKELARFPRVSPKAAIIY</sequence>
<evidence type="ECO:0000313" key="2">
    <source>
        <dbReference type="Proteomes" id="UP001060215"/>
    </source>
</evidence>
<reference evidence="1 2" key="1">
    <citation type="journal article" date="2022" name="Plant J.">
        <title>Chromosome-level genome of Camellia lanceoleosa provides a valuable resource for understanding genome evolution and self-incompatibility.</title>
        <authorList>
            <person name="Gong W."/>
            <person name="Xiao S."/>
            <person name="Wang L."/>
            <person name="Liao Z."/>
            <person name="Chang Y."/>
            <person name="Mo W."/>
            <person name="Hu G."/>
            <person name="Li W."/>
            <person name="Zhao G."/>
            <person name="Zhu H."/>
            <person name="Hu X."/>
            <person name="Ji K."/>
            <person name="Xiang X."/>
            <person name="Song Q."/>
            <person name="Yuan D."/>
            <person name="Jin S."/>
            <person name="Zhang L."/>
        </authorList>
    </citation>
    <scope>NUCLEOTIDE SEQUENCE [LARGE SCALE GENOMIC DNA]</scope>
    <source>
        <strain evidence="1">SQ_2022a</strain>
    </source>
</reference>
<comment type="caution">
    <text evidence="1">The sequence shown here is derived from an EMBL/GenBank/DDBJ whole genome shotgun (WGS) entry which is preliminary data.</text>
</comment>
<accession>A0ACC0GDT6</accession>
<gene>
    <name evidence="1" type="ORF">LOK49_LG10G00545</name>
</gene>
<proteinExistence type="predicted"/>
<keyword evidence="2" id="KW-1185">Reference proteome</keyword>
<protein>
    <submittedName>
        <fullName evidence="1">F-box/FBD/LRR-repeat protein</fullName>
    </submittedName>
</protein>
<dbReference type="Proteomes" id="UP001060215">
    <property type="component" value="Chromosome 10"/>
</dbReference>
<evidence type="ECO:0000313" key="1">
    <source>
        <dbReference type="EMBL" id="KAI7998778.1"/>
    </source>
</evidence>
<name>A0ACC0GDT6_9ERIC</name>